<dbReference type="AlphaFoldDB" id="A0A916ULR7"/>
<dbReference type="PANTHER" id="PTHR34075">
    <property type="entry name" value="BLR3430 PROTEIN"/>
    <property type="match status" value="1"/>
</dbReference>
<dbReference type="RefSeq" id="WP_188610902.1">
    <property type="nucleotide sequence ID" value="NZ_BMGG01000007.1"/>
</dbReference>
<dbReference type="Proteomes" id="UP000637002">
    <property type="component" value="Unassembled WGS sequence"/>
</dbReference>
<dbReference type="SUPFAM" id="SSF50249">
    <property type="entry name" value="Nucleic acid-binding proteins"/>
    <property type="match status" value="1"/>
</dbReference>
<protein>
    <recommendedName>
        <fullName evidence="1">ChsH2 C-terminal OB-fold domain-containing protein</fullName>
    </recommendedName>
</protein>
<dbReference type="EMBL" id="BMGG01000007">
    <property type="protein sequence ID" value="GGC77403.1"/>
    <property type="molecule type" value="Genomic_DNA"/>
</dbReference>
<organism evidence="2 3">
    <name type="scientific">Chelatococcus reniformis</name>
    <dbReference type="NCBI Taxonomy" id="1494448"/>
    <lineage>
        <taxon>Bacteria</taxon>
        <taxon>Pseudomonadati</taxon>
        <taxon>Pseudomonadota</taxon>
        <taxon>Alphaproteobacteria</taxon>
        <taxon>Hyphomicrobiales</taxon>
        <taxon>Chelatococcaceae</taxon>
        <taxon>Chelatococcus</taxon>
    </lineage>
</organism>
<reference evidence="2" key="2">
    <citation type="submission" date="2020-09" db="EMBL/GenBank/DDBJ databases">
        <authorList>
            <person name="Sun Q."/>
            <person name="Zhou Y."/>
        </authorList>
    </citation>
    <scope>NUCLEOTIDE SEQUENCE</scope>
    <source>
        <strain evidence="2">CGMCC 1.12919</strain>
    </source>
</reference>
<comment type="caution">
    <text evidence="2">The sequence shown here is derived from an EMBL/GenBank/DDBJ whole genome shotgun (WGS) entry which is preliminary data.</text>
</comment>
<sequence length="106" mass="11164">MAALSILTCSACGRLDAGPRDMCPACAGALTSMPVEGAGTLVSWTVIRRPPKSFREHGAYCIAIVDLDAGVRITGRLRNTPAHAALGERVSLVGCQDRIPVFALDR</sequence>
<reference evidence="2" key="1">
    <citation type="journal article" date="2014" name="Int. J. Syst. Evol. Microbiol.">
        <title>Complete genome sequence of Corynebacterium casei LMG S-19264T (=DSM 44701T), isolated from a smear-ripened cheese.</title>
        <authorList>
            <consortium name="US DOE Joint Genome Institute (JGI-PGF)"/>
            <person name="Walter F."/>
            <person name="Albersmeier A."/>
            <person name="Kalinowski J."/>
            <person name="Ruckert C."/>
        </authorList>
    </citation>
    <scope>NUCLEOTIDE SEQUENCE</scope>
    <source>
        <strain evidence="2">CGMCC 1.12919</strain>
    </source>
</reference>
<evidence type="ECO:0000313" key="3">
    <source>
        <dbReference type="Proteomes" id="UP000637002"/>
    </source>
</evidence>
<gene>
    <name evidence="2" type="ORF">GCM10010994_39620</name>
</gene>
<dbReference type="PANTHER" id="PTHR34075:SF5">
    <property type="entry name" value="BLR3430 PROTEIN"/>
    <property type="match status" value="1"/>
</dbReference>
<evidence type="ECO:0000313" key="2">
    <source>
        <dbReference type="EMBL" id="GGC77403.1"/>
    </source>
</evidence>
<dbReference type="InterPro" id="IPR012340">
    <property type="entry name" value="NA-bd_OB-fold"/>
</dbReference>
<dbReference type="InterPro" id="IPR052513">
    <property type="entry name" value="Thioester_dehydratase-like"/>
</dbReference>
<dbReference type="Pfam" id="PF01796">
    <property type="entry name" value="OB_ChsH2_C"/>
    <property type="match status" value="1"/>
</dbReference>
<evidence type="ECO:0000259" key="1">
    <source>
        <dbReference type="Pfam" id="PF01796"/>
    </source>
</evidence>
<keyword evidence="3" id="KW-1185">Reference proteome</keyword>
<accession>A0A916ULR7</accession>
<name>A0A916ULR7_9HYPH</name>
<dbReference type="InterPro" id="IPR002878">
    <property type="entry name" value="ChsH2_C"/>
</dbReference>
<proteinExistence type="predicted"/>
<feature type="domain" description="ChsH2 C-terminal OB-fold" evidence="1">
    <location>
        <begin position="34"/>
        <end position="93"/>
    </location>
</feature>